<evidence type="ECO:0000313" key="12">
    <source>
        <dbReference type="EMBL" id="NWH38244.1"/>
    </source>
</evidence>
<evidence type="ECO:0000256" key="6">
    <source>
        <dbReference type="ARBA" id="ARBA00058456"/>
    </source>
</evidence>
<organism evidence="12 13">
    <name type="scientific">Chloropsis hardwickii</name>
    <dbReference type="NCBI Taxonomy" id="667144"/>
    <lineage>
        <taxon>Eukaryota</taxon>
        <taxon>Metazoa</taxon>
        <taxon>Chordata</taxon>
        <taxon>Craniata</taxon>
        <taxon>Vertebrata</taxon>
        <taxon>Euteleostomi</taxon>
        <taxon>Archelosauria</taxon>
        <taxon>Archosauria</taxon>
        <taxon>Dinosauria</taxon>
        <taxon>Saurischia</taxon>
        <taxon>Theropoda</taxon>
        <taxon>Coelurosauria</taxon>
        <taxon>Aves</taxon>
        <taxon>Neognathae</taxon>
        <taxon>Neoaves</taxon>
        <taxon>Telluraves</taxon>
        <taxon>Australaves</taxon>
        <taxon>Passeriformes</taxon>
        <taxon>Corvoidea</taxon>
        <taxon>Irenidae</taxon>
        <taxon>Chloropsis</taxon>
    </lineage>
</organism>
<comment type="caution">
    <text evidence="12">The sequence shown here is derived from an EMBL/GenBank/DDBJ whole genome shotgun (WGS) entry which is preliminary data.</text>
</comment>
<feature type="compositionally biased region" description="Basic and acidic residues" evidence="10">
    <location>
        <begin position="25"/>
        <end position="36"/>
    </location>
</feature>
<dbReference type="InterPro" id="IPR013180">
    <property type="entry name" value="CTNNBL1_N"/>
</dbReference>
<comment type="subcellular location">
    <subcellularLocation>
        <location evidence="1">Nucleus</location>
    </subcellularLocation>
</comment>
<keyword evidence="4" id="KW-0175">Coiled coil</keyword>
<feature type="compositionally biased region" description="Basic and acidic residues" evidence="10">
    <location>
        <begin position="45"/>
        <end position="56"/>
    </location>
</feature>
<evidence type="ECO:0000256" key="2">
    <source>
        <dbReference type="ARBA" id="ARBA00022553"/>
    </source>
</evidence>
<dbReference type="Pfam" id="PF08216">
    <property type="entry name" value="CTNNBL"/>
    <property type="match status" value="2"/>
</dbReference>
<dbReference type="InterPro" id="IPR011989">
    <property type="entry name" value="ARM-like"/>
</dbReference>
<sequence>QPNRGTKRPRDEEEEEIKARRKQASAREHGRHREEESAALEETDDEKKKGGEIIERDGEEEDEGGGPLGKERHSVKKGGLTFEKRSYKNQEGGVKFPDNPEKFMESEGGVNDIIQEMHVIARGGGLYHLLVELNAVGGLLGLLGHDNTDIGGVLKQLSWERLSTGGAHVSIAVVDLLQELTDIDTLHESEEGAEVLIDALVSRKPQIISVVALLVQNLEGGDESVKEEADGVHGGVGIVENMAEFRPEMCTEAAQQGLMQGGVKRLKVSWLYCSEVLAILLQNNDELLGELDGIDVLLQQLSVFKRHNPSTAGGEEMMENLFDSLCWGGMLSSNRDRFLKGEGLQLMNLMLREKKIGGGSALKVLDHAMIGGGGTDNCHKFVDILGGRTIFPLFMKSPKGGEKVGTTEKEHEEHVCSILASLLRNLRGQQRTRLLNKGGENDSEKVDRLMELYFKYLDAMQAADKKIDGEKHDMVRRGEIIDDDMEDEFYLRRLDAGLFVLQLICYIMAEICNANVPQVKLSVSLCLFLLHSKPVSLCSLPAEYAENIGDGKNQEFRESEQKRILDLLENF</sequence>
<evidence type="ECO:0000313" key="13">
    <source>
        <dbReference type="Proteomes" id="UP000640999"/>
    </source>
</evidence>
<dbReference type="AlphaFoldDB" id="A0A850V7U8"/>
<evidence type="ECO:0000256" key="9">
    <source>
        <dbReference type="ARBA" id="ARBA00083862"/>
    </source>
</evidence>
<name>A0A850V7U8_9CORV</name>
<dbReference type="FunFam" id="1.25.10.10:FF:001136">
    <property type="entry name" value="Beta-catenin-like protein 1"/>
    <property type="match status" value="1"/>
</dbReference>
<feature type="non-terminal residue" evidence="12">
    <location>
        <position position="571"/>
    </location>
</feature>
<evidence type="ECO:0000256" key="5">
    <source>
        <dbReference type="ARBA" id="ARBA00023242"/>
    </source>
</evidence>
<keyword evidence="13" id="KW-1185">Reference proteome</keyword>
<comment type="function">
    <text evidence="6">Component of the PRP19-CDC5L complex that forms an integral part of the spliceosome and is required for activating pre-mRNA splicing. Participates in AID/AICDA-mediated somatic hypermutation (SHM) and class-switch recombination (CSR), 2 processes resulting in the production of high-affinity, mutated isotype-switched antibodies.</text>
</comment>
<dbReference type="Gene3D" id="1.25.10.10">
    <property type="entry name" value="Leucine-rich Repeat Variant"/>
    <property type="match status" value="1"/>
</dbReference>
<keyword evidence="3" id="KW-0677">Repeat</keyword>
<comment type="subunit">
    <text evidence="7">Component of the PRP19-CDC5L splicing complex composed of a core complex comprising a homotetramer of PRPF19, CDC5L, PLRG1 and BCAS2, and at least three less stably associated proteins CTNNBL1, CWC15 and HSPA8. Interacts directly with CWC15 and CDC5L in the complex. Interacts with AICDA; the interaction is important for the antibody diversification activity of AICDA. Interacts with PRPF31 (via its NLS). Interacts (via its N-terminal NLS) with KPNA1 and KPNA2.</text>
</comment>
<accession>A0A850V7U8</accession>
<feature type="region of interest" description="Disordered" evidence="10">
    <location>
        <begin position="1"/>
        <end position="74"/>
    </location>
</feature>
<dbReference type="OrthoDB" id="1898821at2759"/>
<protein>
    <recommendedName>
        <fullName evidence="8">Beta-catenin-like protein 1</fullName>
    </recommendedName>
    <alternativeName>
        <fullName evidence="9">Nuclear-associated protein</fullName>
    </alternativeName>
</protein>
<evidence type="ECO:0000259" key="11">
    <source>
        <dbReference type="SMART" id="SM01156"/>
    </source>
</evidence>
<dbReference type="PANTHER" id="PTHR14978:SF0">
    <property type="entry name" value="BETA-CATENIN-LIKE PROTEIN 1"/>
    <property type="match status" value="1"/>
</dbReference>
<dbReference type="GO" id="GO:0010467">
    <property type="term" value="P:gene expression"/>
    <property type="evidence" value="ECO:0007669"/>
    <property type="project" value="UniProtKB-ARBA"/>
</dbReference>
<dbReference type="PANTHER" id="PTHR14978">
    <property type="entry name" value="BETA-CATENIN-LIKE PROTEIN 1 NUCLEAR ASSOCIATED PROTEIN"/>
    <property type="match status" value="1"/>
</dbReference>
<evidence type="ECO:0000256" key="10">
    <source>
        <dbReference type="SAM" id="MobiDB-lite"/>
    </source>
</evidence>
<reference evidence="12" key="1">
    <citation type="submission" date="2019-10" db="EMBL/GenBank/DDBJ databases">
        <title>Bird 10,000 Genomes (B10K) Project - Family phase.</title>
        <authorList>
            <person name="Zhang G."/>
        </authorList>
    </citation>
    <scope>NUCLEOTIDE SEQUENCE</scope>
    <source>
        <strain evidence="12">B10K-IZ-033-78</strain>
        <tissue evidence="12">Muscle</tissue>
    </source>
</reference>
<gene>
    <name evidence="12" type="primary">Ctnnbl1</name>
    <name evidence="12" type="ORF">CHLHAR_R03669</name>
</gene>
<proteinExistence type="predicted"/>
<feature type="non-terminal residue" evidence="12">
    <location>
        <position position="1"/>
    </location>
</feature>
<feature type="domain" description="Beta-catenin-like protein 1 N-terminal" evidence="11">
    <location>
        <begin position="43"/>
        <end position="155"/>
    </location>
</feature>
<dbReference type="Proteomes" id="UP000640999">
    <property type="component" value="Unassembled WGS sequence"/>
</dbReference>
<dbReference type="InterPro" id="IPR039678">
    <property type="entry name" value="CTNNBL1"/>
</dbReference>
<evidence type="ECO:0000256" key="4">
    <source>
        <dbReference type="ARBA" id="ARBA00023054"/>
    </source>
</evidence>
<keyword evidence="2" id="KW-0597">Phosphoprotein</keyword>
<keyword evidence="5" id="KW-0539">Nucleus</keyword>
<evidence type="ECO:0000256" key="3">
    <source>
        <dbReference type="ARBA" id="ARBA00022737"/>
    </source>
</evidence>
<dbReference type="GO" id="GO:0005681">
    <property type="term" value="C:spliceosomal complex"/>
    <property type="evidence" value="ECO:0007669"/>
    <property type="project" value="TreeGrafter"/>
</dbReference>
<dbReference type="SMART" id="SM01156">
    <property type="entry name" value="DUF1716"/>
    <property type="match status" value="1"/>
</dbReference>
<dbReference type="EMBL" id="WEIW01001509">
    <property type="protein sequence ID" value="NWH38244.1"/>
    <property type="molecule type" value="Genomic_DNA"/>
</dbReference>
<evidence type="ECO:0000256" key="1">
    <source>
        <dbReference type="ARBA" id="ARBA00004123"/>
    </source>
</evidence>
<evidence type="ECO:0000256" key="8">
    <source>
        <dbReference type="ARBA" id="ARBA00070106"/>
    </source>
</evidence>
<evidence type="ECO:0000256" key="7">
    <source>
        <dbReference type="ARBA" id="ARBA00061776"/>
    </source>
</evidence>